<comment type="caution">
    <text evidence="1">The sequence shown here is derived from an EMBL/GenBank/DDBJ whole genome shotgun (WGS) entry which is preliminary data.</text>
</comment>
<gene>
    <name evidence="1" type="ORF">CEXT_425741</name>
</gene>
<accession>A0AAV4XUF1</accession>
<evidence type="ECO:0000313" key="2">
    <source>
        <dbReference type="Proteomes" id="UP001054945"/>
    </source>
</evidence>
<dbReference type="AlphaFoldDB" id="A0AAV4XUF1"/>
<dbReference type="Proteomes" id="UP001054945">
    <property type="component" value="Unassembled WGS sequence"/>
</dbReference>
<keyword evidence="2" id="KW-1185">Reference proteome</keyword>
<evidence type="ECO:0000313" key="1">
    <source>
        <dbReference type="EMBL" id="GIY98667.1"/>
    </source>
</evidence>
<name>A0AAV4XUF1_CAEEX</name>
<organism evidence="1 2">
    <name type="scientific">Caerostris extrusa</name>
    <name type="common">Bark spider</name>
    <name type="synonym">Caerostris bankana</name>
    <dbReference type="NCBI Taxonomy" id="172846"/>
    <lineage>
        <taxon>Eukaryota</taxon>
        <taxon>Metazoa</taxon>
        <taxon>Ecdysozoa</taxon>
        <taxon>Arthropoda</taxon>
        <taxon>Chelicerata</taxon>
        <taxon>Arachnida</taxon>
        <taxon>Araneae</taxon>
        <taxon>Araneomorphae</taxon>
        <taxon>Entelegynae</taxon>
        <taxon>Araneoidea</taxon>
        <taxon>Araneidae</taxon>
        <taxon>Caerostris</taxon>
    </lineage>
</organism>
<proteinExistence type="predicted"/>
<protein>
    <submittedName>
        <fullName evidence="1">Uncharacterized protein</fullName>
    </submittedName>
</protein>
<sequence length="90" mass="10038">MFFVAVRTHQWRVGHRSAAVLLLPRQSTGRRAGLCVWQLALSPAGTYAAGLCRRGHSCKSILVTTVLFAKIFDKEPSDIEEFANMANYNK</sequence>
<reference evidence="1 2" key="1">
    <citation type="submission" date="2021-06" db="EMBL/GenBank/DDBJ databases">
        <title>Caerostris extrusa draft genome.</title>
        <authorList>
            <person name="Kono N."/>
            <person name="Arakawa K."/>
        </authorList>
    </citation>
    <scope>NUCLEOTIDE SEQUENCE [LARGE SCALE GENOMIC DNA]</scope>
</reference>
<dbReference type="EMBL" id="BPLR01018323">
    <property type="protein sequence ID" value="GIY98667.1"/>
    <property type="molecule type" value="Genomic_DNA"/>
</dbReference>